<evidence type="ECO:0000313" key="3">
    <source>
        <dbReference type="Proteomes" id="UP001432322"/>
    </source>
</evidence>
<dbReference type="EMBL" id="BTSY01000007">
    <property type="protein sequence ID" value="GMT35928.1"/>
    <property type="molecule type" value="Genomic_DNA"/>
</dbReference>
<evidence type="ECO:0000313" key="2">
    <source>
        <dbReference type="EMBL" id="GMT35928.1"/>
    </source>
</evidence>
<keyword evidence="3" id="KW-1185">Reference proteome</keyword>
<feature type="compositionally biased region" description="Basic and acidic residues" evidence="1">
    <location>
        <begin position="7"/>
        <end position="18"/>
    </location>
</feature>
<organism evidence="2 3">
    <name type="scientific">Pristionchus fissidentatus</name>
    <dbReference type="NCBI Taxonomy" id="1538716"/>
    <lineage>
        <taxon>Eukaryota</taxon>
        <taxon>Metazoa</taxon>
        <taxon>Ecdysozoa</taxon>
        <taxon>Nematoda</taxon>
        <taxon>Chromadorea</taxon>
        <taxon>Rhabditida</taxon>
        <taxon>Rhabditina</taxon>
        <taxon>Diplogasteromorpha</taxon>
        <taxon>Diplogasteroidea</taxon>
        <taxon>Neodiplogasteridae</taxon>
        <taxon>Pristionchus</taxon>
    </lineage>
</organism>
<sequence length="119" mass="13201">WEMIVEGGKKEEMRRDSSESLEISDEMGEELQDDSTPLPVTSSRPRAAGLRRPLRTMDGRVIGDVSLSEWTTFSAGDRVNAVFSIRPPSSYEHPTPTPSTLNGIVQYSTTPSNAFTHFL</sequence>
<evidence type="ECO:0000256" key="1">
    <source>
        <dbReference type="SAM" id="MobiDB-lite"/>
    </source>
</evidence>
<protein>
    <submittedName>
        <fullName evidence="2">Uncharacterized protein</fullName>
    </submittedName>
</protein>
<feature type="compositionally biased region" description="Low complexity" evidence="1">
    <location>
        <begin position="42"/>
        <end position="51"/>
    </location>
</feature>
<reference evidence="2" key="1">
    <citation type="submission" date="2023-10" db="EMBL/GenBank/DDBJ databases">
        <title>Genome assembly of Pristionchus species.</title>
        <authorList>
            <person name="Yoshida K."/>
            <person name="Sommer R.J."/>
        </authorList>
    </citation>
    <scope>NUCLEOTIDE SEQUENCE</scope>
    <source>
        <strain evidence="2">RS5133</strain>
    </source>
</reference>
<feature type="non-terminal residue" evidence="2">
    <location>
        <position position="1"/>
    </location>
</feature>
<feature type="region of interest" description="Disordered" evidence="1">
    <location>
        <begin position="1"/>
        <end position="52"/>
    </location>
</feature>
<dbReference type="AlphaFoldDB" id="A0AAV5WX68"/>
<comment type="caution">
    <text evidence="2">The sequence shown here is derived from an EMBL/GenBank/DDBJ whole genome shotgun (WGS) entry which is preliminary data.</text>
</comment>
<name>A0AAV5WX68_9BILA</name>
<proteinExistence type="predicted"/>
<gene>
    <name evidence="2" type="ORF">PFISCL1PPCAC_27225</name>
</gene>
<accession>A0AAV5WX68</accession>
<feature type="compositionally biased region" description="Acidic residues" evidence="1">
    <location>
        <begin position="22"/>
        <end position="33"/>
    </location>
</feature>
<dbReference type="Proteomes" id="UP001432322">
    <property type="component" value="Unassembled WGS sequence"/>
</dbReference>